<evidence type="ECO:0000256" key="1">
    <source>
        <dbReference type="SAM" id="MobiDB-lite"/>
    </source>
</evidence>
<organism evidence="2 3">
    <name type="scientific">Streptomyces scabiei</name>
    <dbReference type="NCBI Taxonomy" id="1930"/>
    <lineage>
        <taxon>Bacteria</taxon>
        <taxon>Bacillati</taxon>
        <taxon>Actinomycetota</taxon>
        <taxon>Actinomycetes</taxon>
        <taxon>Kitasatosporales</taxon>
        <taxon>Streptomycetaceae</taxon>
        <taxon>Streptomyces</taxon>
    </lineage>
</organism>
<feature type="region of interest" description="Disordered" evidence="1">
    <location>
        <begin position="392"/>
        <end position="503"/>
    </location>
</feature>
<protein>
    <submittedName>
        <fullName evidence="2">Uncharacterized protein</fullName>
    </submittedName>
</protein>
<evidence type="ECO:0000313" key="3">
    <source>
        <dbReference type="Proteomes" id="UP000067448"/>
    </source>
</evidence>
<feature type="compositionally biased region" description="Low complexity" evidence="1">
    <location>
        <begin position="419"/>
        <end position="442"/>
    </location>
</feature>
<name>A0A100JY77_STRSC</name>
<evidence type="ECO:0000313" key="2">
    <source>
        <dbReference type="EMBL" id="GAQ67872.1"/>
    </source>
</evidence>
<gene>
    <name evidence="2" type="ORF">SsS58_08330</name>
</gene>
<proteinExistence type="predicted"/>
<comment type="caution">
    <text evidence="2">The sequence shown here is derived from an EMBL/GenBank/DDBJ whole genome shotgun (WGS) entry which is preliminary data.</text>
</comment>
<reference evidence="2 3" key="2">
    <citation type="journal article" date="2016" name="Genome Announc.">
        <title>Draft Genome Sequences of Streptomyces scabiei S58, Streptomyces turgidiscabies T45, and Streptomyces acidiscabies a10, the Pathogens of Potato Common Scab, Isolated in Japan.</title>
        <authorList>
            <person name="Tomihama T."/>
            <person name="Nishi Y."/>
            <person name="Sakai M."/>
            <person name="Ikenaga M."/>
            <person name="Okubo T."/>
            <person name="Ikeda S."/>
        </authorList>
    </citation>
    <scope>NUCLEOTIDE SEQUENCE [LARGE SCALE GENOMIC DNA]</scope>
    <source>
        <strain evidence="2 3">S58</strain>
    </source>
</reference>
<reference evidence="3" key="1">
    <citation type="submission" date="2015-11" db="EMBL/GenBank/DDBJ databases">
        <authorList>
            <consortium name="Cross-ministerial Strategic Innovation Promotion Program (SIP) consortium"/>
            <person name="Tomihama T."/>
            <person name="Ikenaga M."/>
            <person name="Sakai M."/>
            <person name="Okubo T."/>
            <person name="Ikeda S."/>
        </authorList>
    </citation>
    <scope>NUCLEOTIDE SEQUENCE [LARGE SCALE GENOMIC DNA]</scope>
    <source>
        <strain evidence="3">S58</strain>
    </source>
</reference>
<feature type="compositionally biased region" description="Low complexity" evidence="1">
    <location>
        <begin position="319"/>
        <end position="336"/>
    </location>
</feature>
<feature type="region of interest" description="Disordered" evidence="1">
    <location>
        <begin position="319"/>
        <end position="346"/>
    </location>
</feature>
<reference evidence="3" key="3">
    <citation type="submission" date="2016-02" db="EMBL/GenBank/DDBJ databases">
        <title>Draft genome of pathogenic Streptomyces sp. in Japan.</title>
        <authorList>
            <person name="Tomihama T."/>
            <person name="Ikenaga M."/>
            <person name="Sakai M."/>
            <person name="Okubo T."/>
            <person name="Ikeda S."/>
        </authorList>
    </citation>
    <scope>NUCLEOTIDE SEQUENCE [LARGE SCALE GENOMIC DNA]</scope>
    <source>
        <strain evidence="3">S58</strain>
    </source>
</reference>
<sequence>MFRGPGRLLSGRAGAAGAADATGAARVAGVAEGAGFAAVRAASGAVRWTVAPAGPEAAGVLGGTLAPAAAAVGPMAVGADPGVTSPDTERCTGPLPEAVRGPDDAAPVLVGRGGAAWTPARPDGSAPATAPFDGAAPATAGPDGAPRSTVWLGAVSPTTAWTGGAAPTTVWLGGVSSTAVWLGGASPAAAWPGEAALSGVRPVAEPPDTTGRAPDVASAAAVRPAGDGTGTLPVAVGPGEASPGVPLGIAAPRAAPSEPVLRGAWEGRAVGSVRRWTAGGAAATLVSGAGREARGGTGVTRGPAGRDGVTWYGARCTGRASPGASARGAGSSLATGRVREGSSSPATGVAEVVSTFLTSPPGAPGSTAWVRVPVKEGFCQVLSRPLNPVSATVARPSTVRRIGASPSQPRPEAPPPPGAAGTAGAEAEPSPAPEAGCGAPSATARPAADVTSPPERTPAERTPPEPTASAPAPRPAPPRSRSRNPTCQPSAPPRVTRDAICSV</sequence>
<dbReference type="EMBL" id="BCMM01000068">
    <property type="protein sequence ID" value="GAQ67872.1"/>
    <property type="molecule type" value="Genomic_DNA"/>
</dbReference>
<feature type="compositionally biased region" description="Low complexity" evidence="1">
    <location>
        <begin position="126"/>
        <end position="146"/>
    </location>
</feature>
<dbReference type="AlphaFoldDB" id="A0A100JY77"/>
<feature type="region of interest" description="Disordered" evidence="1">
    <location>
        <begin position="116"/>
        <end position="147"/>
    </location>
</feature>
<accession>A0A100JY77</accession>
<dbReference type="Proteomes" id="UP000067448">
    <property type="component" value="Unassembled WGS sequence"/>
</dbReference>
<feature type="compositionally biased region" description="Pro residues" evidence="1">
    <location>
        <begin position="408"/>
        <end position="418"/>
    </location>
</feature>